<evidence type="ECO:0000259" key="5">
    <source>
        <dbReference type="PROSITE" id="PS51464"/>
    </source>
</evidence>
<keyword evidence="1" id="KW-0805">Transcription regulation</keyword>
<organism evidence="6 7">
    <name type="scientific">Microlunatus panaciterrae</name>
    <dbReference type="NCBI Taxonomy" id="400768"/>
    <lineage>
        <taxon>Bacteria</taxon>
        <taxon>Bacillati</taxon>
        <taxon>Actinomycetota</taxon>
        <taxon>Actinomycetes</taxon>
        <taxon>Propionibacteriales</taxon>
        <taxon>Propionibacteriaceae</taxon>
        <taxon>Microlunatus</taxon>
    </lineage>
</organism>
<proteinExistence type="predicted"/>
<comment type="caution">
    <text evidence="6">The sequence shown here is derived from an EMBL/GenBank/DDBJ whole genome shotgun (WGS) entry which is preliminary data.</text>
</comment>
<name>A0ABS2RIG5_9ACTN</name>
<evidence type="ECO:0000313" key="6">
    <source>
        <dbReference type="EMBL" id="MBM7797764.1"/>
    </source>
</evidence>
<feature type="domain" description="HTH rpiR-type" evidence="4">
    <location>
        <begin position="1"/>
        <end position="77"/>
    </location>
</feature>
<dbReference type="PROSITE" id="PS51464">
    <property type="entry name" value="SIS"/>
    <property type="match status" value="1"/>
</dbReference>
<evidence type="ECO:0000313" key="7">
    <source>
        <dbReference type="Proteomes" id="UP000704762"/>
    </source>
</evidence>
<protein>
    <submittedName>
        <fullName evidence="6">DNA-binding MurR/RpiR family transcriptional regulator</fullName>
    </submittedName>
</protein>
<dbReference type="InterPro" id="IPR036388">
    <property type="entry name" value="WH-like_DNA-bd_sf"/>
</dbReference>
<keyword evidence="2 6" id="KW-0238">DNA-binding</keyword>
<dbReference type="PANTHER" id="PTHR30514">
    <property type="entry name" value="GLUCOKINASE"/>
    <property type="match status" value="1"/>
</dbReference>
<feature type="domain" description="SIS" evidence="5">
    <location>
        <begin position="127"/>
        <end position="267"/>
    </location>
</feature>
<dbReference type="Gene3D" id="1.10.10.10">
    <property type="entry name" value="Winged helix-like DNA-binding domain superfamily/Winged helix DNA-binding domain"/>
    <property type="match status" value="1"/>
</dbReference>
<dbReference type="InterPro" id="IPR035472">
    <property type="entry name" value="RpiR-like_SIS"/>
</dbReference>
<sequence>MSIQSTMQSRLNDLAPSMRRVAEAILARPEVVMEKTISELAHQCSTSETTIVRFCRAMGLSGYVQLRLALATEIGKETAQRGEVGDHGSDIAEDDSLAAMVAKIAFSETLCIEETLAGLDIDVLQRVVDAIDAASRITLYGVSASGWSADDLQRKLLRIGRVAFAFDDPHDATTSTALLAANDVAIGFSHRGTTTETVHFLQSARQQGATTVAITNAAGSPITAEADLTLLTSVRETKYRSGAMASRIAQLMIVDCIFVGVAQRRFAPTVAALKATYEAVTPLREQQHGLRATS</sequence>
<dbReference type="CDD" id="cd05013">
    <property type="entry name" value="SIS_RpiR"/>
    <property type="match status" value="1"/>
</dbReference>
<dbReference type="GO" id="GO:0003677">
    <property type="term" value="F:DNA binding"/>
    <property type="evidence" value="ECO:0007669"/>
    <property type="project" value="UniProtKB-KW"/>
</dbReference>
<evidence type="ECO:0000259" key="4">
    <source>
        <dbReference type="PROSITE" id="PS51071"/>
    </source>
</evidence>
<dbReference type="EMBL" id="JAFBCF010000001">
    <property type="protein sequence ID" value="MBM7797764.1"/>
    <property type="molecule type" value="Genomic_DNA"/>
</dbReference>
<dbReference type="PROSITE" id="PS51071">
    <property type="entry name" value="HTH_RPIR"/>
    <property type="match status" value="1"/>
</dbReference>
<evidence type="ECO:0000256" key="2">
    <source>
        <dbReference type="ARBA" id="ARBA00023125"/>
    </source>
</evidence>
<dbReference type="Pfam" id="PF01380">
    <property type="entry name" value="SIS"/>
    <property type="match status" value="1"/>
</dbReference>
<dbReference type="InterPro" id="IPR001347">
    <property type="entry name" value="SIS_dom"/>
</dbReference>
<keyword evidence="7" id="KW-1185">Reference proteome</keyword>
<dbReference type="PANTHER" id="PTHR30514:SF1">
    <property type="entry name" value="HTH-TYPE TRANSCRIPTIONAL REGULATOR HEXR-RELATED"/>
    <property type="match status" value="1"/>
</dbReference>
<dbReference type="InterPro" id="IPR000281">
    <property type="entry name" value="HTH_RpiR"/>
</dbReference>
<dbReference type="Proteomes" id="UP000704762">
    <property type="component" value="Unassembled WGS sequence"/>
</dbReference>
<evidence type="ECO:0000256" key="3">
    <source>
        <dbReference type="ARBA" id="ARBA00023163"/>
    </source>
</evidence>
<dbReference type="SUPFAM" id="SSF46689">
    <property type="entry name" value="Homeodomain-like"/>
    <property type="match status" value="1"/>
</dbReference>
<dbReference type="InterPro" id="IPR009057">
    <property type="entry name" value="Homeodomain-like_sf"/>
</dbReference>
<gene>
    <name evidence="6" type="ORF">JOE57_000685</name>
</gene>
<keyword evidence="3" id="KW-0804">Transcription</keyword>
<dbReference type="InterPro" id="IPR046348">
    <property type="entry name" value="SIS_dom_sf"/>
</dbReference>
<dbReference type="SUPFAM" id="SSF53697">
    <property type="entry name" value="SIS domain"/>
    <property type="match status" value="1"/>
</dbReference>
<dbReference type="Gene3D" id="3.40.50.10490">
    <property type="entry name" value="Glucose-6-phosphate isomerase like protein, domain 1"/>
    <property type="match status" value="1"/>
</dbReference>
<reference evidence="6 7" key="1">
    <citation type="submission" date="2021-01" db="EMBL/GenBank/DDBJ databases">
        <title>Sequencing the genomes of 1000 actinobacteria strains.</title>
        <authorList>
            <person name="Klenk H.-P."/>
        </authorList>
    </citation>
    <scope>NUCLEOTIDE SEQUENCE [LARGE SCALE GENOMIC DNA]</scope>
    <source>
        <strain evidence="6 7">DSM 18662</strain>
    </source>
</reference>
<dbReference type="InterPro" id="IPR047640">
    <property type="entry name" value="RpiR-like"/>
</dbReference>
<accession>A0ABS2RIG5</accession>
<dbReference type="Pfam" id="PF01418">
    <property type="entry name" value="HTH_6"/>
    <property type="match status" value="1"/>
</dbReference>
<dbReference type="RefSeq" id="WP_338041137.1">
    <property type="nucleotide sequence ID" value="NZ_BAAAQP010000011.1"/>
</dbReference>
<evidence type="ECO:0000256" key="1">
    <source>
        <dbReference type="ARBA" id="ARBA00023015"/>
    </source>
</evidence>